<dbReference type="EMBL" id="DQ322649">
    <property type="protein sequence ID" value="ABC67336.1"/>
    <property type="molecule type" value="Genomic_DNA"/>
</dbReference>
<dbReference type="AlphaFoldDB" id="Q2LEX9"/>
<dbReference type="RefSeq" id="WP_012476904.1">
    <property type="nucleotide sequence ID" value="NC_010849.1"/>
</dbReference>
<dbReference type="Gene3D" id="3.60.40.10">
    <property type="entry name" value="PPM-type phosphatase domain"/>
    <property type="match status" value="1"/>
</dbReference>
<dbReference type="InterPro" id="IPR036457">
    <property type="entry name" value="PPM-type-like_dom_sf"/>
</dbReference>
<feature type="domain" description="PPM-type phosphatase" evidence="1">
    <location>
        <begin position="19"/>
        <end position="230"/>
    </location>
</feature>
<evidence type="ECO:0000259" key="1">
    <source>
        <dbReference type="Pfam" id="PF13672"/>
    </source>
</evidence>
<gene>
    <name evidence="2" type="ORF">pRL1.7c</name>
</gene>
<proteinExistence type="predicted"/>
<dbReference type="Pfam" id="PF13672">
    <property type="entry name" value="PP2C_2"/>
    <property type="match status" value="1"/>
</dbReference>
<keyword evidence="2" id="KW-0614">Plasmid</keyword>
<protein>
    <recommendedName>
        <fullName evidence="1">PPM-type phosphatase domain-containing protein</fullName>
    </recommendedName>
</protein>
<sequence>MFFSSHTSPGTGKAGSENEDWIAATSDLVVVLDGATIRTDTGCSHGVSWYTRKLGANILDGAASRSRSLKEVLADAIEAVANLHSETCDLSHPGTPSAAVGIARLDGDSLQYLVLGDVSLVLEMADLEIRRISDDRVSETGKKEREIADKFAIGTQEKHDAMLEMKRAELAARNVKGGYWIAATDPSAVDEAIVGSVSLRNVVRFATMTDGAARIVDLFKSRSWLRVLNTLEQDGPSFLLADVRHLEDSDPVGENFPRNKTSDDASVVFVDPHRKPTRWKGSRPGRTINSEVDFDSSEVQAAREKTLAEFRAMTQNDPAAIMGENPEIWKRNNPELAEQYRGKRLDAARRLVAEVDTPTR</sequence>
<name>Q2LEX9_9ACTN</name>
<accession>Q2LEX9</accession>
<evidence type="ECO:0000313" key="2">
    <source>
        <dbReference type="EMBL" id="ABC67336.1"/>
    </source>
</evidence>
<reference evidence="2" key="1">
    <citation type="journal article" date="2006" name="Appl. Environ. Microbiol.">
        <title>Diversity of telomere palindromic sequences and replication genes among Streptomyces linear plasmids.</title>
        <authorList>
            <person name="Zhang R."/>
            <person name="Yang Y."/>
            <person name="Fang P."/>
            <person name="Jiang C."/>
            <person name="Xu L."/>
            <person name="Zhu Y."/>
            <person name="Shen M."/>
            <person name="Xia H."/>
            <person name="Zhao J."/>
            <person name="Chen T."/>
            <person name="Qin Z."/>
        </authorList>
    </citation>
    <scope>NUCLEOTIDE SEQUENCE</scope>
    <source>
        <strain evidence="2">44030</strain>
        <plasmid evidence="2">pRL1</plasmid>
    </source>
</reference>
<dbReference type="InterPro" id="IPR001932">
    <property type="entry name" value="PPM-type_phosphatase-like_dom"/>
</dbReference>
<geneLocation type="plasmid" evidence="2">
    <name>pRL1</name>
</geneLocation>
<organism evidence="2">
    <name type="scientific">Streptomyces sp. 44030</name>
    <dbReference type="NCBI Taxonomy" id="364102"/>
    <lineage>
        <taxon>Bacteria</taxon>
        <taxon>Bacillati</taxon>
        <taxon>Actinomycetota</taxon>
        <taxon>Actinomycetes</taxon>
        <taxon>Kitasatosporales</taxon>
        <taxon>Streptomycetaceae</taxon>
        <taxon>Streptomyces</taxon>
    </lineage>
</organism>